<evidence type="ECO:0000256" key="1">
    <source>
        <dbReference type="SAM" id="MobiDB-lite"/>
    </source>
</evidence>
<feature type="region of interest" description="Disordered" evidence="1">
    <location>
        <begin position="1"/>
        <end position="132"/>
    </location>
</feature>
<protein>
    <submittedName>
        <fullName evidence="4">DUF4190 domain-containing protein</fullName>
    </submittedName>
</protein>
<feature type="transmembrane region" description="Helical" evidence="2">
    <location>
        <begin position="193"/>
        <end position="222"/>
    </location>
</feature>
<dbReference type="KEGG" id="acab:QRX50_02185"/>
<gene>
    <name evidence="4" type="ORF">QRX50_02185</name>
</gene>
<organism evidence="4 5">
    <name type="scientific">Amycolatopsis carbonis</name>
    <dbReference type="NCBI Taxonomy" id="715471"/>
    <lineage>
        <taxon>Bacteria</taxon>
        <taxon>Bacillati</taxon>
        <taxon>Actinomycetota</taxon>
        <taxon>Actinomycetes</taxon>
        <taxon>Pseudonocardiales</taxon>
        <taxon>Pseudonocardiaceae</taxon>
        <taxon>Amycolatopsis</taxon>
    </lineage>
</organism>
<feature type="transmembrane region" description="Helical" evidence="2">
    <location>
        <begin position="234"/>
        <end position="260"/>
    </location>
</feature>
<sequence>MTNPSEPQDRPNETTAYEPPATADPGSYDPPATADPAPYDPPAGDATAFSSADSVSAASDQPTAFAAPGSTGSSSETAFAAPGSTPTASPYAAPGNTTTGEQPSPYAPPGAQPSGGFAVPGQPEPAAYPGVQPSGAYAAPAYPGQPYPGPTASYPGAHGGPGMPAAAPYGRPYPQQPYGQPYSPYGPQQSNGLAIGALVCSLLGLLTCLIAIPGIVMGHIALAKANRGEAGGRGMALSAVVIGYVIVALYVGFFVTIVILGTNGYLDN</sequence>
<dbReference type="RefSeq" id="WP_285970320.1">
    <property type="nucleotide sequence ID" value="NZ_CP127294.1"/>
</dbReference>
<dbReference type="EMBL" id="CP127294">
    <property type="protein sequence ID" value="WIX79637.1"/>
    <property type="molecule type" value="Genomic_DNA"/>
</dbReference>
<evidence type="ECO:0000313" key="5">
    <source>
        <dbReference type="Proteomes" id="UP001236014"/>
    </source>
</evidence>
<evidence type="ECO:0000259" key="3">
    <source>
        <dbReference type="Pfam" id="PF13828"/>
    </source>
</evidence>
<proteinExistence type="predicted"/>
<reference evidence="4 5" key="1">
    <citation type="submission" date="2023-06" db="EMBL/GenBank/DDBJ databases">
        <authorList>
            <person name="Oyuntsetseg B."/>
            <person name="Kim S.B."/>
        </authorList>
    </citation>
    <scope>NUCLEOTIDE SEQUENCE [LARGE SCALE GENOMIC DNA]</scope>
    <source>
        <strain evidence="4 5">2-15</strain>
    </source>
</reference>
<dbReference type="AlphaFoldDB" id="A0A9Y2IH35"/>
<keyword evidence="5" id="KW-1185">Reference proteome</keyword>
<keyword evidence="2" id="KW-1133">Transmembrane helix</keyword>
<feature type="compositionally biased region" description="Low complexity" evidence="1">
    <location>
        <begin position="29"/>
        <end position="60"/>
    </location>
</feature>
<accession>A0A9Y2IH35</accession>
<keyword evidence="2" id="KW-0812">Transmembrane</keyword>
<keyword evidence="2" id="KW-0472">Membrane</keyword>
<dbReference type="InterPro" id="IPR025241">
    <property type="entry name" value="DUF4190"/>
</dbReference>
<dbReference type="Proteomes" id="UP001236014">
    <property type="component" value="Chromosome"/>
</dbReference>
<dbReference type="Pfam" id="PF13828">
    <property type="entry name" value="DUF4190"/>
    <property type="match status" value="1"/>
</dbReference>
<evidence type="ECO:0000256" key="2">
    <source>
        <dbReference type="SAM" id="Phobius"/>
    </source>
</evidence>
<feature type="domain" description="DUF4190" evidence="3">
    <location>
        <begin position="193"/>
        <end position="251"/>
    </location>
</feature>
<name>A0A9Y2IH35_9PSEU</name>
<evidence type="ECO:0000313" key="4">
    <source>
        <dbReference type="EMBL" id="WIX79637.1"/>
    </source>
</evidence>